<dbReference type="Gene3D" id="1.50.10.20">
    <property type="match status" value="1"/>
</dbReference>
<evidence type="ECO:0000313" key="3">
    <source>
        <dbReference type="Proteomes" id="UP001212997"/>
    </source>
</evidence>
<feature type="compositionally biased region" description="Basic and acidic residues" evidence="1">
    <location>
        <begin position="285"/>
        <end position="297"/>
    </location>
</feature>
<sequence length="429" mass="46196">MAKFSFRGWGLAAIHAYRAYGDQTFLEIAESTWGALKKYFITTENAAAGQHPLKDAPFLPACNGATSAGGVFGASDRTSTDVSGEAVCAFMALSMYLFEATSTQEYYDVASLSAQFIKSQLYNGTIIYGAIRLSNCLAITNAITYNSGLFIEGLSVFANYTQSGEWTTLLSDLISSASDVSVNNILQTLKGIFIRGLYTAWSLSVPGSDVAELIEAFISVQFNALLDLASPNPGINEFSPDWLGPAVSQHLPWGQAAAVDVLNAAVGIANPAEARRNLRRNQSHAVEETGHNDRLDSDTEGPIPGIDPFIPMGIEKPQYFEKALEPPSPRSSEQITIGDPHAVVSISDGTRDGQSSPSPQVPIRPELQPELRTGRQQFSPDGPIIGVNGRHSAIAVLLESLNREISMLPPREGRPSLDSEEPPEYRAEA</sequence>
<feature type="region of interest" description="Disordered" evidence="1">
    <location>
        <begin position="406"/>
        <end position="429"/>
    </location>
</feature>
<accession>A0AAD5YEV1</accession>
<dbReference type="EMBL" id="JANAWD010000175">
    <property type="protein sequence ID" value="KAJ3484811.1"/>
    <property type="molecule type" value="Genomic_DNA"/>
</dbReference>
<dbReference type="SUPFAM" id="SSF48208">
    <property type="entry name" value="Six-hairpin glycosidases"/>
    <property type="match status" value="1"/>
</dbReference>
<organism evidence="2 3">
    <name type="scientific">Meripilus lineatus</name>
    <dbReference type="NCBI Taxonomy" id="2056292"/>
    <lineage>
        <taxon>Eukaryota</taxon>
        <taxon>Fungi</taxon>
        <taxon>Dikarya</taxon>
        <taxon>Basidiomycota</taxon>
        <taxon>Agaricomycotina</taxon>
        <taxon>Agaricomycetes</taxon>
        <taxon>Polyporales</taxon>
        <taxon>Meripilaceae</taxon>
        <taxon>Meripilus</taxon>
    </lineage>
</organism>
<feature type="compositionally biased region" description="Basic and acidic residues" evidence="1">
    <location>
        <begin position="411"/>
        <end position="429"/>
    </location>
</feature>
<gene>
    <name evidence="2" type="ORF">NLI96_g5391</name>
</gene>
<feature type="region of interest" description="Disordered" evidence="1">
    <location>
        <begin position="275"/>
        <end position="310"/>
    </location>
</feature>
<comment type="caution">
    <text evidence="2">The sequence shown here is derived from an EMBL/GenBank/DDBJ whole genome shotgun (WGS) entry which is preliminary data.</text>
</comment>
<feature type="region of interest" description="Disordered" evidence="1">
    <location>
        <begin position="344"/>
        <end position="386"/>
    </location>
</feature>
<protein>
    <recommendedName>
        <fullName evidence="4">Glycoside hydrolase family 76 protein</fullName>
    </recommendedName>
</protein>
<name>A0AAD5YEV1_9APHY</name>
<reference evidence="2" key="1">
    <citation type="submission" date="2022-07" db="EMBL/GenBank/DDBJ databases">
        <title>Genome Sequence of Physisporinus lineatus.</title>
        <authorList>
            <person name="Buettner E."/>
        </authorList>
    </citation>
    <scope>NUCLEOTIDE SEQUENCE</scope>
    <source>
        <strain evidence="2">VT162</strain>
    </source>
</reference>
<evidence type="ECO:0008006" key="4">
    <source>
        <dbReference type="Google" id="ProtNLM"/>
    </source>
</evidence>
<proteinExistence type="predicted"/>
<evidence type="ECO:0000256" key="1">
    <source>
        <dbReference type="SAM" id="MobiDB-lite"/>
    </source>
</evidence>
<dbReference type="InterPro" id="IPR008928">
    <property type="entry name" value="6-hairpin_glycosidase_sf"/>
</dbReference>
<dbReference type="Pfam" id="PF03663">
    <property type="entry name" value="Glyco_hydro_76"/>
    <property type="match status" value="1"/>
</dbReference>
<dbReference type="InterPro" id="IPR005198">
    <property type="entry name" value="Glyco_hydro_76"/>
</dbReference>
<evidence type="ECO:0000313" key="2">
    <source>
        <dbReference type="EMBL" id="KAJ3484811.1"/>
    </source>
</evidence>
<dbReference type="GO" id="GO:0005975">
    <property type="term" value="P:carbohydrate metabolic process"/>
    <property type="evidence" value="ECO:0007669"/>
    <property type="project" value="InterPro"/>
</dbReference>
<keyword evidence="3" id="KW-1185">Reference proteome</keyword>
<dbReference type="AlphaFoldDB" id="A0AAD5YEV1"/>
<dbReference type="Proteomes" id="UP001212997">
    <property type="component" value="Unassembled WGS sequence"/>
</dbReference>